<organism evidence="1 2">
    <name type="scientific">Bhargavaea ginsengi</name>
    <dbReference type="NCBI Taxonomy" id="426757"/>
    <lineage>
        <taxon>Bacteria</taxon>
        <taxon>Bacillati</taxon>
        <taxon>Bacillota</taxon>
        <taxon>Bacilli</taxon>
        <taxon>Bacillales</taxon>
        <taxon>Caryophanaceae</taxon>
        <taxon>Bhargavaea</taxon>
    </lineage>
</organism>
<dbReference type="InterPro" id="IPR024962">
    <property type="entry name" value="YukD-like"/>
</dbReference>
<name>A0A1H6TQ37_9BACL</name>
<dbReference type="Proteomes" id="UP000199200">
    <property type="component" value="Unassembled WGS sequence"/>
</dbReference>
<dbReference type="Pfam" id="PF08817">
    <property type="entry name" value="YukD"/>
    <property type="match status" value="1"/>
</dbReference>
<evidence type="ECO:0000313" key="1">
    <source>
        <dbReference type="EMBL" id="SEI78315.1"/>
    </source>
</evidence>
<dbReference type="AlphaFoldDB" id="A0A1H6TQ37"/>
<evidence type="ECO:0000313" key="2">
    <source>
        <dbReference type="Proteomes" id="UP000199200"/>
    </source>
</evidence>
<proteinExistence type="predicted"/>
<dbReference type="STRING" id="426757.SAMN04488127_0458"/>
<reference evidence="2" key="1">
    <citation type="submission" date="2016-10" db="EMBL/GenBank/DDBJ databases">
        <authorList>
            <person name="Varghese N."/>
            <person name="Submissions S."/>
        </authorList>
    </citation>
    <scope>NUCLEOTIDE SEQUENCE [LARGE SCALE GENOMIC DNA]</scope>
    <source>
        <strain evidence="2">CGMCC 1.6763</strain>
    </source>
</reference>
<dbReference type="OrthoDB" id="2437963at2"/>
<dbReference type="Gene3D" id="3.10.20.90">
    <property type="entry name" value="Phosphatidylinositol 3-kinase Catalytic Subunit, Chain A, domain 1"/>
    <property type="match status" value="1"/>
</dbReference>
<keyword evidence="2" id="KW-1185">Reference proteome</keyword>
<dbReference type="RefSeq" id="WP_092049440.1">
    <property type="nucleotide sequence ID" value="NZ_FNZF01000001.1"/>
</dbReference>
<accession>A0A1H6TQ37</accession>
<protein>
    <submittedName>
        <fullName evidence="1">Uncharacterized ubiquitin-like protein YukD</fullName>
    </submittedName>
</protein>
<gene>
    <name evidence="1" type="ORF">SAMN04488127_0458</name>
</gene>
<sequence>MYIEVTVDLSRYEGGVFDLRLSDYHTFKKLADIAREAKGVTRHQREGHWVRVTNRNRTYPGHLTMAHCGITSGDRLEIL</sequence>
<dbReference type="EMBL" id="FNZF01000001">
    <property type="protein sequence ID" value="SEI78315.1"/>
    <property type="molecule type" value="Genomic_DNA"/>
</dbReference>